<keyword evidence="4" id="KW-1185">Reference proteome</keyword>
<comment type="caution">
    <text evidence="3">The sequence shown here is derived from an EMBL/GenBank/DDBJ whole genome shotgun (WGS) entry which is preliminary data.</text>
</comment>
<dbReference type="Pfam" id="PF04851">
    <property type="entry name" value="ResIII"/>
    <property type="match status" value="1"/>
</dbReference>
<dbReference type="CDD" id="cd18032">
    <property type="entry name" value="DEXHc_RE_I_III_res"/>
    <property type="match status" value="1"/>
</dbReference>
<dbReference type="InterPro" id="IPR050742">
    <property type="entry name" value="Helicase_Restrict-Modif_Enz"/>
</dbReference>
<dbReference type="Gene3D" id="3.40.50.300">
    <property type="entry name" value="P-loop containing nucleotide triphosphate hydrolases"/>
    <property type="match status" value="2"/>
</dbReference>
<dbReference type="GO" id="GO:0003677">
    <property type="term" value="F:DNA binding"/>
    <property type="evidence" value="ECO:0007669"/>
    <property type="project" value="UniProtKB-KW"/>
</dbReference>
<dbReference type="SUPFAM" id="SSF52540">
    <property type="entry name" value="P-loop containing nucleoside triphosphate hydrolases"/>
    <property type="match status" value="1"/>
</dbReference>
<dbReference type="CDD" id="cd18799">
    <property type="entry name" value="SF2_C_EcoAI-like"/>
    <property type="match status" value="1"/>
</dbReference>
<sequence length="1154" mass="131086">MSTNFTGNFGFLLEYPDYEAFAKPCMEAERAMGFSYNTVVENSRKALEQVVKWIYATEQFGDISVQRGVPMLGDLLKGPEFVRLMGQDEVNKLRSDIVTPGNKSMHKNTQYGKDEALQSLLRLFSFVEGVDRLYNEDFVKRSFDARKIPIVMARALQRQKASEAAERERQREEEMSQKEMEIAEIRRQLESVRAELVETRKTRPVESTMASFDISEAKTRSIYIDYELRLAGWTLGEDALTEVPVPDMEGHAGQHGRIDYLLNGPDGKPLAIIEAKKTSRDARDGEHQAKLYADCLERQYGYRPFVFLSNGFEIWLADDHFGPSHRVGGFYSPNDLGRRFRQSRDWNNPALVPVNKQIAGRDYQLEAIKAVCDNIDARHARSLLVMATGTGKTRVSAALVDVFSRAGLVTNVLFLADRVELVRQAKSSFGEYLKDQSLCNLCDDKSGAADSRIVFSTYQTMINAIDALQHPDGSALFGVAHFDLIIIDEAHRSIFNKYGEIFRYFDGLMVGLTATPAKDVDRNTFEFFHVKEGEPTFEYEYAQALAAKYLVPFYSIEGSTKFIDEGITYDELSDEDKQRYEEDFGSVPADDDEEREQRDLPKHINASELNTFVMNEDTVDEVLLDLMENGIRTAGGERLGKTIIFAQTQAHARFIEERFGILYPKESADGWMKVIVHSESYANNAIDEFKTKPLPIIAVSVDMLDTGVDVPEVVNLVFFKKVRSKIKFWQMIGRGTRTCEGLDCVDGVDGEYVDKRRFYIFDYCGNMRFFGQNPEGIPASVPVSLSERIFRQQVHLIESLQSSASTSDDKLMQWRDELVRDAQAQIASIDTNTFIARLHRAAIVRFSDEHAFDHLDDKDVQILDKEIAPFAHYGDDDIHALRFDSMMYEFMALRVGGGKTQAYVNRLTDVASQLDDHMTTPQVREHQQTIKLITSDPAFIKHVDAHGLEDVREELRGLIRFISDSKEEREKAIVFTALQDEVRSRVEGEAFDQLVQVDALAAYKTDVTDYIDKHREEGAIGMIAHNEPVPMPEWSELENALMKTIGSEEQYAQAYGDNPVGLTVRKTTGVDHAAVRRAFADFLDANELTDPQREFMEFLIDQIAKNGYIKEAGELFEPPFDRPQTMDKLFSEDQQRTIIACVKRIKHNAEGPAK</sequence>
<dbReference type="GO" id="GO:0009035">
    <property type="term" value="F:type I site-specific deoxyribonuclease activity"/>
    <property type="evidence" value="ECO:0007669"/>
    <property type="project" value="UniProtKB-EC"/>
</dbReference>
<dbReference type="InterPro" id="IPR014001">
    <property type="entry name" value="Helicase_ATP-bd"/>
</dbReference>
<dbReference type="InterPro" id="IPR027417">
    <property type="entry name" value="P-loop_NTPase"/>
</dbReference>
<feature type="domain" description="Helicase ATP-binding" evidence="2">
    <location>
        <begin position="373"/>
        <end position="534"/>
    </location>
</feature>
<dbReference type="EMBL" id="MVOH01000014">
    <property type="protein sequence ID" value="PAU67377.1"/>
    <property type="molecule type" value="Genomic_DNA"/>
</dbReference>
<proteinExistence type="predicted"/>
<evidence type="ECO:0000256" key="1">
    <source>
        <dbReference type="SAM" id="Coils"/>
    </source>
</evidence>
<dbReference type="Pfam" id="PF04313">
    <property type="entry name" value="HSDR_N"/>
    <property type="match status" value="1"/>
</dbReference>
<dbReference type="GO" id="GO:0009307">
    <property type="term" value="P:DNA restriction-modification system"/>
    <property type="evidence" value="ECO:0007669"/>
    <property type="project" value="UniProtKB-KW"/>
</dbReference>
<protein>
    <submittedName>
        <fullName evidence="3">Type I site-specific restriction-modification system</fullName>
    </submittedName>
</protein>
<dbReference type="GO" id="GO:0005524">
    <property type="term" value="F:ATP binding"/>
    <property type="evidence" value="ECO:0007669"/>
    <property type="project" value="UniProtKB-KW"/>
</dbReference>
<dbReference type="REBASE" id="384983">
    <property type="entry name" value="Bcr19EORF1099P"/>
</dbReference>
<reference evidence="3 4" key="1">
    <citation type="journal article" date="2017" name="ISME J.">
        <title>Unveiling bifidobacterial biogeography across the mammalian branch of the tree of life.</title>
        <authorList>
            <person name="Milani C."/>
            <person name="Mangifesta M."/>
            <person name="Mancabelli L."/>
            <person name="Lugli G.A."/>
            <person name="James K."/>
            <person name="Duranti S."/>
            <person name="Turroni F."/>
            <person name="Ferrario C."/>
            <person name="Ossiprandi M.C."/>
            <person name="van Sinderen D."/>
            <person name="Ventura M."/>
        </authorList>
    </citation>
    <scope>NUCLEOTIDE SEQUENCE [LARGE SCALE GENOMIC DNA]</scope>
    <source>
        <strain evidence="4">Ham19E</strain>
    </source>
</reference>
<keyword evidence="1" id="KW-0175">Coiled coil</keyword>
<feature type="coiled-coil region" evidence="1">
    <location>
        <begin position="153"/>
        <end position="202"/>
    </location>
</feature>
<gene>
    <name evidence="3" type="ORF">B1526_1100</name>
</gene>
<dbReference type="PANTHER" id="PTHR47396:SF1">
    <property type="entry name" value="ATP-DEPENDENT HELICASE IRC3-RELATED"/>
    <property type="match status" value="1"/>
</dbReference>
<dbReference type="InterPro" id="IPR013670">
    <property type="entry name" value="EcoEI_R_C_dom"/>
</dbReference>
<dbReference type="Pfam" id="PF08463">
    <property type="entry name" value="EcoEI_R_C"/>
    <property type="match status" value="1"/>
</dbReference>
<dbReference type="GO" id="GO:0005829">
    <property type="term" value="C:cytosol"/>
    <property type="evidence" value="ECO:0007669"/>
    <property type="project" value="TreeGrafter"/>
</dbReference>
<dbReference type="InterPro" id="IPR001650">
    <property type="entry name" value="Helicase_C-like"/>
</dbReference>
<dbReference type="InterPro" id="IPR006935">
    <property type="entry name" value="Helicase/UvrB_N"/>
</dbReference>
<dbReference type="AlphaFoldDB" id="A0A2A2EEH9"/>
<dbReference type="PANTHER" id="PTHR47396">
    <property type="entry name" value="TYPE I RESTRICTION ENZYME ECOKI R PROTEIN"/>
    <property type="match status" value="1"/>
</dbReference>
<evidence type="ECO:0000259" key="2">
    <source>
        <dbReference type="PROSITE" id="PS51192"/>
    </source>
</evidence>
<dbReference type="RefSeq" id="WP_162287944.1">
    <property type="nucleotide sequence ID" value="NZ_MVOH01000014.1"/>
</dbReference>
<evidence type="ECO:0000313" key="4">
    <source>
        <dbReference type="Proteomes" id="UP000218399"/>
    </source>
</evidence>
<organism evidence="3 4">
    <name type="scientific">Bifidobacterium criceti</name>
    <dbReference type="NCBI Taxonomy" id="1960969"/>
    <lineage>
        <taxon>Bacteria</taxon>
        <taxon>Bacillati</taxon>
        <taxon>Actinomycetota</taxon>
        <taxon>Actinomycetes</taxon>
        <taxon>Bifidobacteriales</taxon>
        <taxon>Bifidobacteriaceae</taxon>
        <taxon>Bifidobacterium</taxon>
    </lineage>
</organism>
<dbReference type="PROSITE" id="PS51192">
    <property type="entry name" value="HELICASE_ATP_BIND_1"/>
    <property type="match status" value="1"/>
</dbReference>
<dbReference type="InterPro" id="IPR007409">
    <property type="entry name" value="Restrct_endonuc_type1_HsdR_N"/>
</dbReference>
<dbReference type="SMART" id="SM00487">
    <property type="entry name" value="DEXDc"/>
    <property type="match status" value="1"/>
</dbReference>
<dbReference type="Pfam" id="PF00271">
    <property type="entry name" value="Helicase_C"/>
    <property type="match status" value="1"/>
</dbReference>
<name>A0A2A2EEH9_9BIFI</name>
<dbReference type="Proteomes" id="UP000218399">
    <property type="component" value="Unassembled WGS sequence"/>
</dbReference>
<dbReference type="Gene3D" id="3.90.1570.30">
    <property type="match status" value="1"/>
</dbReference>
<evidence type="ECO:0000313" key="3">
    <source>
        <dbReference type="EMBL" id="PAU67377.1"/>
    </source>
</evidence>
<accession>A0A2A2EEH9</accession>